<evidence type="ECO:0000313" key="8">
    <source>
        <dbReference type="Proteomes" id="UP000295773"/>
    </source>
</evidence>
<keyword evidence="2 4" id="KW-0012">Acyltransferase</keyword>
<dbReference type="FunFam" id="3.30.70.250:FF:000001">
    <property type="entry name" value="Malonyl CoA-acyl carrier protein transacylase"/>
    <property type="match status" value="1"/>
</dbReference>
<dbReference type="EMBL" id="SMBP01000002">
    <property type="protein sequence ID" value="TCU63118.1"/>
    <property type="molecule type" value="Genomic_DNA"/>
</dbReference>
<dbReference type="InterPro" id="IPR001227">
    <property type="entry name" value="Ac_transferase_dom_sf"/>
</dbReference>
<gene>
    <name evidence="7" type="ORF">EDD61_102121</name>
</gene>
<evidence type="ECO:0000256" key="3">
    <source>
        <dbReference type="ARBA" id="ARBA00048462"/>
    </source>
</evidence>
<dbReference type="InterPro" id="IPR016035">
    <property type="entry name" value="Acyl_Trfase/lysoPLipase"/>
</dbReference>
<feature type="active site" evidence="5">
    <location>
        <position position="88"/>
    </location>
</feature>
<evidence type="ECO:0000313" key="7">
    <source>
        <dbReference type="EMBL" id="TCU63118.1"/>
    </source>
</evidence>
<organism evidence="7 8">
    <name type="scientific">Longicatena caecimuris</name>
    <dbReference type="NCBI Taxonomy" id="1796635"/>
    <lineage>
        <taxon>Bacteria</taxon>
        <taxon>Bacillati</taxon>
        <taxon>Bacillota</taxon>
        <taxon>Erysipelotrichia</taxon>
        <taxon>Erysipelotrichales</taxon>
        <taxon>Erysipelotrichaceae</taxon>
        <taxon>Longicatena</taxon>
    </lineage>
</organism>
<comment type="similarity">
    <text evidence="4">Belongs to the fabD family.</text>
</comment>
<comment type="caution">
    <text evidence="7">The sequence shown here is derived from an EMBL/GenBank/DDBJ whole genome shotgun (WGS) entry which is preliminary data.</text>
</comment>
<dbReference type="InterPro" id="IPR004410">
    <property type="entry name" value="Malonyl_CoA-ACP_transAc_FabD"/>
</dbReference>
<dbReference type="SUPFAM" id="SSF52151">
    <property type="entry name" value="FabD/lysophospholipase-like"/>
    <property type="match status" value="1"/>
</dbReference>
<keyword evidence="1 4" id="KW-0808">Transferase</keyword>
<evidence type="ECO:0000256" key="5">
    <source>
        <dbReference type="PIRSR" id="PIRSR000446-1"/>
    </source>
</evidence>
<dbReference type="NCBIfam" id="TIGR00128">
    <property type="entry name" value="fabD"/>
    <property type="match status" value="1"/>
</dbReference>
<reference evidence="7 8" key="1">
    <citation type="submission" date="2019-03" db="EMBL/GenBank/DDBJ databases">
        <title>Genomic Encyclopedia of Type Strains, Phase IV (KMG-IV): sequencing the most valuable type-strain genomes for metagenomic binning, comparative biology and taxonomic classification.</title>
        <authorList>
            <person name="Goeker M."/>
        </authorList>
    </citation>
    <scope>NUCLEOTIDE SEQUENCE [LARGE SCALE GENOMIC DNA]</scope>
    <source>
        <strain evidence="7 8">DSM 29481</strain>
    </source>
</reference>
<sequence>MKTAFLFSGQGAQHPGMGKDLYDNYAIVRAIFDSSTLDFDVKQLCFEGPKETLDDTQYAQPAIFLHSMACATLLRSFGVEADVCAGLSLGEYSALCYANAFSIEDGTKIVAQRGKIMANALPSGISSMAAILMLEEAKILQACEEVKALGVCEIANYNCPGQIVITGHKAAVEAASKRCLELGARRVIPLQVSGAFHSSLLLDAAKELRKVLAQYNIKQPSIPVYHNISGKPEKTDLNTILSKQIAHSVYFTQTIEHMLEDGVDTFIEVGPGKAVSGFVKKCCKGHDVKILHVEDEASLKECLNALKG</sequence>
<dbReference type="RefSeq" id="WP_008687361.1">
    <property type="nucleotide sequence ID" value="NZ_AP024510.1"/>
</dbReference>
<evidence type="ECO:0000256" key="2">
    <source>
        <dbReference type="ARBA" id="ARBA00023315"/>
    </source>
</evidence>
<dbReference type="GeneID" id="73796349"/>
<dbReference type="InterPro" id="IPR016036">
    <property type="entry name" value="Malonyl_transacylase_ACP-bd"/>
</dbReference>
<dbReference type="PANTHER" id="PTHR42681:SF1">
    <property type="entry name" value="MALONYL-COA-ACYL CARRIER PROTEIN TRANSACYLASE, MITOCHONDRIAL"/>
    <property type="match status" value="1"/>
</dbReference>
<evidence type="ECO:0000256" key="1">
    <source>
        <dbReference type="ARBA" id="ARBA00022679"/>
    </source>
</evidence>
<dbReference type="Gene3D" id="3.30.70.250">
    <property type="entry name" value="Malonyl-CoA ACP transacylase, ACP-binding"/>
    <property type="match status" value="1"/>
</dbReference>
<dbReference type="SUPFAM" id="SSF55048">
    <property type="entry name" value="Probable ACP-binding domain of malonyl-CoA ACP transacylase"/>
    <property type="match status" value="1"/>
</dbReference>
<dbReference type="InterPro" id="IPR024925">
    <property type="entry name" value="Malonyl_CoA-ACP_transAc"/>
</dbReference>
<dbReference type="GO" id="GO:0004314">
    <property type="term" value="F:[acyl-carrier-protein] S-malonyltransferase activity"/>
    <property type="evidence" value="ECO:0007669"/>
    <property type="project" value="UniProtKB-EC"/>
</dbReference>
<evidence type="ECO:0000256" key="4">
    <source>
        <dbReference type="PIRNR" id="PIRNR000446"/>
    </source>
</evidence>
<dbReference type="PIRSF" id="PIRSF000446">
    <property type="entry name" value="Mct"/>
    <property type="match status" value="1"/>
</dbReference>
<dbReference type="Proteomes" id="UP000295773">
    <property type="component" value="Unassembled WGS sequence"/>
</dbReference>
<dbReference type="Gene3D" id="3.40.366.10">
    <property type="entry name" value="Malonyl-Coenzyme A Acyl Carrier Protein, domain 2"/>
    <property type="match status" value="1"/>
</dbReference>
<proteinExistence type="inferred from homology"/>
<protein>
    <recommendedName>
        <fullName evidence="4">Malonyl CoA-acyl carrier protein transacylase</fullName>
        <ecNumber evidence="4">2.3.1.39</ecNumber>
    </recommendedName>
</protein>
<dbReference type="PANTHER" id="PTHR42681">
    <property type="entry name" value="MALONYL-COA-ACYL CARRIER PROTEIN TRANSACYLASE, MITOCHONDRIAL"/>
    <property type="match status" value="1"/>
</dbReference>
<dbReference type="SMART" id="SM00827">
    <property type="entry name" value="PKS_AT"/>
    <property type="match status" value="1"/>
</dbReference>
<evidence type="ECO:0000259" key="6">
    <source>
        <dbReference type="SMART" id="SM00827"/>
    </source>
</evidence>
<dbReference type="InterPro" id="IPR014043">
    <property type="entry name" value="Acyl_transferase_dom"/>
</dbReference>
<feature type="domain" description="Malonyl-CoA:ACP transacylase (MAT)" evidence="6">
    <location>
        <begin position="6"/>
        <end position="308"/>
    </location>
</feature>
<name>A0A4R3TL48_9FIRM</name>
<accession>A0A4R3TL48</accession>
<dbReference type="Pfam" id="PF00698">
    <property type="entry name" value="Acyl_transf_1"/>
    <property type="match status" value="1"/>
</dbReference>
<feature type="active site" evidence="5">
    <location>
        <position position="197"/>
    </location>
</feature>
<dbReference type="EC" id="2.3.1.39" evidence="4"/>
<comment type="catalytic activity">
    <reaction evidence="3 4">
        <text>holo-[ACP] + malonyl-CoA = malonyl-[ACP] + CoA</text>
        <dbReference type="Rhea" id="RHEA:41792"/>
        <dbReference type="Rhea" id="RHEA-COMP:9623"/>
        <dbReference type="Rhea" id="RHEA-COMP:9685"/>
        <dbReference type="ChEBI" id="CHEBI:57287"/>
        <dbReference type="ChEBI" id="CHEBI:57384"/>
        <dbReference type="ChEBI" id="CHEBI:64479"/>
        <dbReference type="ChEBI" id="CHEBI:78449"/>
        <dbReference type="EC" id="2.3.1.39"/>
    </reaction>
</comment>
<dbReference type="GO" id="GO:0006633">
    <property type="term" value="P:fatty acid biosynthetic process"/>
    <property type="evidence" value="ECO:0007669"/>
    <property type="project" value="TreeGrafter"/>
</dbReference>
<dbReference type="AlphaFoldDB" id="A0A4R3TL48"/>
<dbReference type="InterPro" id="IPR050858">
    <property type="entry name" value="Mal-CoA-ACP_Trans/PKS_FabD"/>
</dbReference>
<dbReference type="GO" id="GO:0005829">
    <property type="term" value="C:cytosol"/>
    <property type="evidence" value="ECO:0007669"/>
    <property type="project" value="TreeGrafter"/>
</dbReference>
<keyword evidence="8" id="KW-1185">Reference proteome</keyword>